<sequence length="184" mass="20272">MLAGAPNTDDADGLILRIAKGERAALASLFDAEGARLVAVAQRIVRRRDLAEEVVQESFLAIWRSATQFDSSRGSARAWITRIVRNRALNLLRDGHRMDYHDTETLTDLGDRAADAMAAFDALEERDSLKLCLSRLDEPKRRAILLCYVTGLSHGEVAATLKAPLGTVKAWIRRGTIALQDCLS</sequence>
<evidence type="ECO:0000313" key="9">
    <source>
        <dbReference type="EMBL" id="GHA17309.1"/>
    </source>
</evidence>
<dbReference type="GO" id="GO:0006352">
    <property type="term" value="P:DNA-templated transcription initiation"/>
    <property type="evidence" value="ECO:0007669"/>
    <property type="project" value="InterPro"/>
</dbReference>
<dbReference type="InterPro" id="IPR039425">
    <property type="entry name" value="RNA_pol_sigma-70-like"/>
</dbReference>
<keyword evidence="10" id="KW-1185">Reference proteome</keyword>
<evidence type="ECO:0000256" key="3">
    <source>
        <dbReference type="ARBA" id="ARBA00023082"/>
    </source>
</evidence>
<gene>
    <name evidence="9" type="ORF">GCM10007989_10620</name>
</gene>
<evidence type="ECO:0000256" key="1">
    <source>
        <dbReference type="ARBA" id="ARBA00010641"/>
    </source>
</evidence>
<protein>
    <recommendedName>
        <fullName evidence="6">RNA polymerase sigma factor</fullName>
    </recommendedName>
</protein>
<dbReference type="GO" id="GO:0003677">
    <property type="term" value="F:DNA binding"/>
    <property type="evidence" value="ECO:0007669"/>
    <property type="project" value="UniProtKB-KW"/>
</dbReference>
<evidence type="ECO:0000259" key="8">
    <source>
        <dbReference type="Pfam" id="PF08281"/>
    </source>
</evidence>
<dbReference type="PROSITE" id="PS01063">
    <property type="entry name" value="SIGMA70_ECF"/>
    <property type="match status" value="1"/>
</dbReference>
<dbReference type="Gene3D" id="1.10.1740.10">
    <property type="match status" value="1"/>
</dbReference>
<organism evidence="9 10">
    <name type="scientific">Devosia pacifica</name>
    <dbReference type="NCBI Taxonomy" id="1335967"/>
    <lineage>
        <taxon>Bacteria</taxon>
        <taxon>Pseudomonadati</taxon>
        <taxon>Pseudomonadota</taxon>
        <taxon>Alphaproteobacteria</taxon>
        <taxon>Hyphomicrobiales</taxon>
        <taxon>Devosiaceae</taxon>
        <taxon>Devosia</taxon>
    </lineage>
</organism>
<dbReference type="InterPro" id="IPR007627">
    <property type="entry name" value="RNA_pol_sigma70_r2"/>
</dbReference>
<keyword evidence="3 6" id="KW-0731">Sigma factor</keyword>
<dbReference type="SUPFAM" id="SSF88659">
    <property type="entry name" value="Sigma3 and sigma4 domains of RNA polymerase sigma factors"/>
    <property type="match status" value="1"/>
</dbReference>
<evidence type="ECO:0000259" key="7">
    <source>
        <dbReference type="Pfam" id="PF04542"/>
    </source>
</evidence>
<dbReference type="EMBL" id="BMZE01000001">
    <property type="protein sequence ID" value="GHA17309.1"/>
    <property type="molecule type" value="Genomic_DNA"/>
</dbReference>
<name>A0A918VRP5_9HYPH</name>
<dbReference type="InterPro" id="IPR036388">
    <property type="entry name" value="WH-like_DNA-bd_sf"/>
</dbReference>
<dbReference type="Proteomes" id="UP000646579">
    <property type="component" value="Unassembled WGS sequence"/>
</dbReference>
<comment type="similarity">
    <text evidence="1 6">Belongs to the sigma-70 factor family. ECF subfamily.</text>
</comment>
<evidence type="ECO:0000256" key="5">
    <source>
        <dbReference type="ARBA" id="ARBA00023163"/>
    </source>
</evidence>
<keyword evidence="5 6" id="KW-0804">Transcription</keyword>
<dbReference type="RefSeq" id="WP_189424057.1">
    <property type="nucleotide sequence ID" value="NZ_BMZE01000001.1"/>
</dbReference>
<dbReference type="PANTHER" id="PTHR43133">
    <property type="entry name" value="RNA POLYMERASE ECF-TYPE SIGMA FACTO"/>
    <property type="match status" value="1"/>
</dbReference>
<dbReference type="AlphaFoldDB" id="A0A918VRP5"/>
<evidence type="ECO:0000313" key="10">
    <source>
        <dbReference type="Proteomes" id="UP000646579"/>
    </source>
</evidence>
<accession>A0A918VRP5</accession>
<comment type="caution">
    <text evidence="9">The sequence shown here is derived from an EMBL/GenBank/DDBJ whole genome shotgun (WGS) entry which is preliminary data.</text>
</comment>
<dbReference type="InterPro" id="IPR013324">
    <property type="entry name" value="RNA_pol_sigma_r3/r4-like"/>
</dbReference>
<dbReference type="Pfam" id="PF04542">
    <property type="entry name" value="Sigma70_r2"/>
    <property type="match status" value="1"/>
</dbReference>
<evidence type="ECO:0000256" key="6">
    <source>
        <dbReference type="RuleBase" id="RU000716"/>
    </source>
</evidence>
<evidence type="ECO:0000256" key="4">
    <source>
        <dbReference type="ARBA" id="ARBA00023125"/>
    </source>
</evidence>
<dbReference type="GO" id="GO:0016987">
    <property type="term" value="F:sigma factor activity"/>
    <property type="evidence" value="ECO:0007669"/>
    <property type="project" value="UniProtKB-KW"/>
</dbReference>
<reference evidence="9" key="1">
    <citation type="journal article" date="2014" name="Int. J. Syst. Evol. Microbiol.">
        <title>Complete genome sequence of Corynebacterium casei LMG S-19264T (=DSM 44701T), isolated from a smear-ripened cheese.</title>
        <authorList>
            <consortium name="US DOE Joint Genome Institute (JGI-PGF)"/>
            <person name="Walter F."/>
            <person name="Albersmeier A."/>
            <person name="Kalinowski J."/>
            <person name="Ruckert C."/>
        </authorList>
    </citation>
    <scope>NUCLEOTIDE SEQUENCE</scope>
    <source>
        <strain evidence="9">KCTC 32437</strain>
    </source>
</reference>
<dbReference type="Pfam" id="PF08281">
    <property type="entry name" value="Sigma70_r4_2"/>
    <property type="match status" value="1"/>
</dbReference>
<dbReference type="PANTHER" id="PTHR43133:SF62">
    <property type="entry name" value="RNA POLYMERASE SIGMA FACTOR SIGZ"/>
    <property type="match status" value="1"/>
</dbReference>
<dbReference type="InterPro" id="IPR000838">
    <property type="entry name" value="RNA_pol_sigma70_ECF_CS"/>
</dbReference>
<dbReference type="Gene3D" id="1.10.10.10">
    <property type="entry name" value="Winged helix-like DNA-binding domain superfamily/Winged helix DNA-binding domain"/>
    <property type="match status" value="1"/>
</dbReference>
<feature type="domain" description="RNA polymerase sigma factor 70 region 4 type 2" evidence="8">
    <location>
        <begin position="127"/>
        <end position="175"/>
    </location>
</feature>
<reference evidence="9" key="2">
    <citation type="submission" date="2020-09" db="EMBL/GenBank/DDBJ databases">
        <authorList>
            <person name="Sun Q."/>
            <person name="Kim S."/>
        </authorList>
    </citation>
    <scope>NUCLEOTIDE SEQUENCE</scope>
    <source>
        <strain evidence="9">KCTC 32437</strain>
    </source>
</reference>
<dbReference type="NCBIfam" id="TIGR02937">
    <property type="entry name" value="sigma70-ECF"/>
    <property type="match status" value="1"/>
</dbReference>
<evidence type="ECO:0000256" key="2">
    <source>
        <dbReference type="ARBA" id="ARBA00023015"/>
    </source>
</evidence>
<dbReference type="InterPro" id="IPR013325">
    <property type="entry name" value="RNA_pol_sigma_r2"/>
</dbReference>
<dbReference type="SUPFAM" id="SSF88946">
    <property type="entry name" value="Sigma2 domain of RNA polymerase sigma factors"/>
    <property type="match status" value="1"/>
</dbReference>
<keyword evidence="4 6" id="KW-0238">DNA-binding</keyword>
<keyword evidence="2 6" id="KW-0805">Transcription regulation</keyword>
<dbReference type="InterPro" id="IPR014284">
    <property type="entry name" value="RNA_pol_sigma-70_dom"/>
</dbReference>
<dbReference type="InterPro" id="IPR013249">
    <property type="entry name" value="RNA_pol_sigma70_r4_t2"/>
</dbReference>
<feature type="domain" description="RNA polymerase sigma-70 region 2" evidence="7">
    <location>
        <begin position="29"/>
        <end position="96"/>
    </location>
</feature>
<proteinExistence type="inferred from homology"/>